<dbReference type="Pfam" id="PF13391">
    <property type="entry name" value="HNH_2"/>
    <property type="match status" value="1"/>
</dbReference>
<dbReference type="EMBL" id="AP024446">
    <property type="protein sequence ID" value="BCS24467.1"/>
    <property type="molecule type" value="Genomic_DNA"/>
</dbReference>
<gene>
    <name evidence="2" type="ORF">APUU_40911S</name>
</gene>
<organism evidence="2 3">
    <name type="scientific">Aspergillus puulaauensis</name>
    <dbReference type="NCBI Taxonomy" id="1220207"/>
    <lineage>
        <taxon>Eukaryota</taxon>
        <taxon>Fungi</taxon>
        <taxon>Dikarya</taxon>
        <taxon>Ascomycota</taxon>
        <taxon>Pezizomycotina</taxon>
        <taxon>Eurotiomycetes</taxon>
        <taxon>Eurotiomycetidae</taxon>
        <taxon>Eurotiales</taxon>
        <taxon>Aspergillaceae</taxon>
        <taxon>Aspergillus</taxon>
    </lineage>
</organism>
<dbReference type="OrthoDB" id="2104739at2759"/>
<evidence type="ECO:0000259" key="1">
    <source>
        <dbReference type="Pfam" id="PF13391"/>
    </source>
</evidence>
<proteinExistence type="predicted"/>
<name>A0A7R7XNM8_9EURO</name>
<dbReference type="RefSeq" id="XP_041556661.1">
    <property type="nucleotide sequence ID" value="XM_041704035.1"/>
</dbReference>
<keyword evidence="3" id="KW-1185">Reference proteome</keyword>
<reference evidence="2" key="1">
    <citation type="submission" date="2021-01" db="EMBL/GenBank/DDBJ databases">
        <authorList>
            <consortium name="Aspergillus puulaauensis MK2 genome sequencing consortium"/>
            <person name="Kazuki M."/>
            <person name="Futagami T."/>
        </authorList>
    </citation>
    <scope>NUCLEOTIDE SEQUENCE</scope>
    <source>
        <strain evidence="2">MK2</strain>
    </source>
</reference>
<dbReference type="AlphaFoldDB" id="A0A7R7XNM8"/>
<dbReference type="GeneID" id="64974472"/>
<reference evidence="2" key="2">
    <citation type="submission" date="2021-02" db="EMBL/GenBank/DDBJ databases">
        <title>Aspergillus puulaauensis MK2 genome sequence.</title>
        <authorList>
            <person name="Futagami T."/>
            <person name="Mori K."/>
            <person name="Kadooka C."/>
            <person name="Tanaka T."/>
        </authorList>
    </citation>
    <scope>NUCLEOTIDE SEQUENCE</scope>
    <source>
        <strain evidence="2">MK2</strain>
    </source>
</reference>
<protein>
    <recommendedName>
        <fullName evidence="1">HNH nuclease domain-containing protein</fullName>
    </recommendedName>
</protein>
<evidence type="ECO:0000313" key="2">
    <source>
        <dbReference type="EMBL" id="BCS24467.1"/>
    </source>
</evidence>
<feature type="domain" description="HNH nuclease" evidence="1">
    <location>
        <begin position="137"/>
        <end position="231"/>
    </location>
</feature>
<dbReference type="KEGG" id="apuu:APUU_40911S"/>
<sequence length="341" mass="38125">MNASVLSNMSSNISDGNDDDLVQQATDRISEYVPTTDSNWPLQSNLMSTLGAFIEFLPQSGKVLIAKDVVQARTDKDLYAVYNNLVTGLLCLMKASRGLSVAVSPHPKRRANAELVSPQSRTDAFRNNCLQRDNHHCVVSNALDITSHIDNNQHEDTARLEAAHIIPFSYGSWNSRVESDNTVADTWEMLYRCFPSLRRVGFSVDSMNDISNGITLDRSIHYEFGSFNVAFIQTDSPNQYTVKSYPGCPSNVSKLVPKHPIQFRDADRTEDLPPPKPELLDCHYRLAEILHASGMGPCLERMLHDLDDMKEASGYMSESGSTDFSTFLRIRLWEAGIYAHG</sequence>
<evidence type="ECO:0000313" key="3">
    <source>
        <dbReference type="Proteomes" id="UP000654913"/>
    </source>
</evidence>
<accession>A0A7R7XNM8</accession>
<dbReference type="Proteomes" id="UP000654913">
    <property type="component" value="Chromosome 4"/>
</dbReference>
<dbReference type="InterPro" id="IPR003615">
    <property type="entry name" value="HNH_nuc"/>
</dbReference>